<evidence type="ECO:0000256" key="4">
    <source>
        <dbReference type="ARBA" id="ARBA00022989"/>
    </source>
</evidence>
<keyword evidence="3 6" id="KW-0812">Transmembrane</keyword>
<accession>A0A0F7K3Q1</accession>
<feature type="transmembrane region" description="Helical" evidence="6">
    <location>
        <begin position="163"/>
        <end position="184"/>
    </location>
</feature>
<keyword evidence="4 6" id="KW-1133">Transmembrane helix</keyword>
<name>A0A0F7K3Q1_9GAMM</name>
<organism evidence="7 8">
    <name type="scientific">Sedimenticola thiotaurini</name>
    <dbReference type="NCBI Taxonomy" id="1543721"/>
    <lineage>
        <taxon>Bacteria</taxon>
        <taxon>Pseudomonadati</taxon>
        <taxon>Pseudomonadota</taxon>
        <taxon>Gammaproteobacteria</taxon>
        <taxon>Chromatiales</taxon>
        <taxon>Sedimenticolaceae</taxon>
        <taxon>Sedimenticola</taxon>
    </lineage>
</organism>
<evidence type="ECO:0000256" key="2">
    <source>
        <dbReference type="ARBA" id="ARBA00022475"/>
    </source>
</evidence>
<evidence type="ECO:0000256" key="1">
    <source>
        <dbReference type="ARBA" id="ARBA00004651"/>
    </source>
</evidence>
<reference evidence="7 8" key="1">
    <citation type="journal article" date="2015" name="Genome Announc.">
        <title>Complete Genome Sequence of Sedimenticola thiotaurini Strain SIP-G1, a Polyphosphate- and Polyhydroxyalkanoate-Accumulating Sulfur-Oxidizing Gammaproteobacterium Isolated from Salt Marsh Sediments.</title>
        <authorList>
            <person name="Flood B.E."/>
            <person name="Jones D.S."/>
            <person name="Bailey J.V."/>
        </authorList>
    </citation>
    <scope>NUCLEOTIDE SEQUENCE [LARGE SCALE GENOMIC DNA]</scope>
    <source>
        <strain evidence="7 8">SIP-G1</strain>
    </source>
</reference>
<keyword evidence="8" id="KW-1185">Reference proteome</keyword>
<dbReference type="GO" id="GO:0005886">
    <property type="term" value="C:plasma membrane"/>
    <property type="evidence" value="ECO:0007669"/>
    <property type="project" value="UniProtKB-SubCell"/>
</dbReference>
<evidence type="ECO:0000256" key="5">
    <source>
        <dbReference type="ARBA" id="ARBA00023136"/>
    </source>
</evidence>
<feature type="transmembrane region" description="Helical" evidence="6">
    <location>
        <begin position="41"/>
        <end position="61"/>
    </location>
</feature>
<feature type="transmembrane region" description="Helical" evidence="6">
    <location>
        <begin position="139"/>
        <end position="156"/>
    </location>
</feature>
<evidence type="ECO:0000313" key="8">
    <source>
        <dbReference type="Proteomes" id="UP000034410"/>
    </source>
</evidence>
<dbReference type="PANTHER" id="PTHR38601">
    <property type="entry name" value="HYDROGENASE-4 COMPONENT E"/>
    <property type="match status" value="1"/>
</dbReference>
<feature type="transmembrane region" description="Helical" evidence="6">
    <location>
        <begin position="190"/>
        <end position="208"/>
    </location>
</feature>
<dbReference type="EMBL" id="CP011412">
    <property type="protein sequence ID" value="AKH21558.1"/>
    <property type="molecule type" value="Genomic_DNA"/>
</dbReference>
<evidence type="ECO:0000256" key="3">
    <source>
        <dbReference type="ARBA" id="ARBA00022692"/>
    </source>
</evidence>
<comment type="subcellular location">
    <subcellularLocation>
        <location evidence="1">Cell membrane</location>
        <topology evidence="1">Multi-pass membrane protein</topology>
    </subcellularLocation>
</comment>
<keyword evidence="7" id="KW-0456">Lyase</keyword>
<dbReference type="InterPro" id="IPR038730">
    <property type="entry name" value="HyfE-like"/>
</dbReference>
<dbReference type="KEGG" id="seds:AAY24_15685"/>
<dbReference type="PATRIC" id="fig|1543721.4.peg.3232"/>
<feature type="transmembrane region" description="Helical" evidence="6">
    <location>
        <begin position="108"/>
        <end position="127"/>
    </location>
</feature>
<keyword evidence="2" id="KW-1003">Cell membrane</keyword>
<gene>
    <name evidence="7" type="ORF">AAY24_15685</name>
</gene>
<dbReference type="Proteomes" id="UP000034410">
    <property type="component" value="Chromosome"/>
</dbReference>
<protein>
    <submittedName>
        <fullName evidence="7">Formate hydrogenlyase</fullName>
    </submittedName>
</protein>
<dbReference type="RefSeq" id="WP_046860483.1">
    <property type="nucleotide sequence ID" value="NZ_CP011412.1"/>
</dbReference>
<dbReference type="GO" id="GO:0016829">
    <property type="term" value="F:lyase activity"/>
    <property type="evidence" value="ECO:0007669"/>
    <property type="project" value="UniProtKB-KW"/>
</dbReference>
<dbReference type="AlphaFoldDB" id="A0A0F7K3Q1"/>
<keyword evidence="5 6" id="KW-0472">Membrane</keyword>
<feature type="transmembrane region" description="Helical" evidence="6">
    <location>
        <begin position="67"/>
        <end position="87"/>
    </location>
</feature>
<sequence length="230" mass="25280">MNGYLDTYSHLTLTEQSILTLAAMVLVSSFALLAQSRVVATIRLFALQGFLIVVVTTLVALDTHEYHLLYSAAMTLLLKVWFIPWLLTRQARKLGILRDLDSVLHPGVVLIAAGALVIFCYSVALPIQRFAESISRDAIAISLAVVMLAMLMLVTRRKAVTQVVGFMSLENGLFFGALTATQGMPMVVELGVAFDVLIAAVVFGIFFFHIRDSIESLDVDMLNQLTEVDE</sequence>
<dbReference type="OrthoDB" id="5298295at2"/>
<proteinExistence type="predicted"/>
<evidence type="ECO:0000256" key="6">
    <source>
        <dbReference type="SAM" id="Phobius"/>
    </source>
</evidence>
<feature type="transmembrane region" description="Helical" evidence="6">
    <location>
        <begin position="16"/>
        <end position="34"/>
    </location>
</feature>
<evidence type="ECO:0000313" key="7">
    <source>
        <dbReference type="EMBL" id="AKH21558.1"/>
    </source>
</evidence>
<dbReference type="PANTHER" id="PTHR38601:SF1">
    <property type="entry name" value="HYDROGENASE-4 COMPONENT E"/>
    <property type="match status" value="1"/>
</dbReference>